<feature type="domain" description="PAS" evidence="17">
    <location>
        <begin position="398"/>
        <end position="442"/>
    </location>
</feature>
<dbReference type="PRINTS" id="PR00344">
    <property type="entry name" value="BCTRLSENSOR"/>
</dbReference>
<keyword evidence="20" id="KW-1185">Reference proteome</keyword>
<dbReference type="PANTHER" id="PTHR44936:SF10">
    <property type="entry name" value="SENSOR PROTEIN RSTB"/>
    <property type="match status" value="1"/>
</dbReference>
<dbReference type="Gene3D" id="1.10.287.130">
    <property type="match status" value="1"/>
</dbReference>
<dbReference type="Gene3D" id="3.30.565.10">
    <property type="entry name" value="Histidine kinase-like ATPase, C-terminal domain"/>
    <property type="match status" value="1"/>
</dbReference>
<keyword evidence="5" id="KW-0597">Phosphoprotein</keyword>
<dbReference type="InterPro" id="IPR003660">
    <property type="entry name" value="HAMP_dom"/>
</dbReference>
<evidence type="ECO:0000256" key="11">
    <source>
        <dbReference type="ARBA" id="ARBA00022989"/>
    </source>
</evidence>
<keyword evidence="11 15" id="KW-1133">Transmembrane helix</keyword>
<evidence type="ECO:0000256" key="15">
    <source>
        <dbReference type="SAM" id="Phobius"/>
    </source>
</evidence>
<dbReference type="CDD" id="cd00082">
    <property type="entry name" value="HisKA"/>
    <property type="match status" value="1"/>
</dbReference>
<dbReference type="InterPro" id="IPR036097">
    <property type="entry name" value="HisK_dim/P_sf"/>
</dbReference>
<reference evidence="19 20" key="1">
    <citation type="submission" date="2020-06" db="EMBL/GenBank/DDBJ databases">
        <authorList>
            <person name="Kim S.-J."/>
            <person name="Park S.-J."/>
        </authorList>
    </citation>
    <scope>NUCLEOTIDE SEQUENCE [LARGE SCALE GENOMIC DNA]</scope>
    <source>
        <strain evidence="19 20">SW-151</strain>
    </source>
</reference>
<dbReference type="PANTHER" id="PTHR44936">
    <property type="entry name" value="SENSOR PROTEIN CREC"/>
    <property type="match status" value="1"/>
</dbReference>
<dbReference type="SUPFAM" id="SSF55785">
    <property type="entry name" value="PYP-like sensor domain (PAS domain)"/>
    <property type="match status" value="1"/>
</dbReference>
<sequence>MTVSNQSQEKRAAYWLRRLSLMVERETVMKRVEWIVLLLFAVIMVGTYLLLSRQSDQTDFISPPLTAALLVANLIPAMTLLVLFGRRIAKGRAAKSSIGSKGRLHVRLVALFSLVASIPMLLVVIFASLLFQYGVEFWFSDRARGMLENANDLARGYYEQNQQEIGAETTTMAIDLRNYLQQADLESPEFAEGYVFQVLSRKLNESAIIEYGEDGVARTAAAVDPDDGDQNPKITDAVLKQLEAGKSYVVTARPDKIEAVTALDLESRIFLYAARDSDMLALSQWERAQSVLADYEELFSRSRSLQLQFNIALFVISLLIVGLVLWIALVVADRMVKPVSDLVHAAKRVTEGDLATRVPGAFDNDEIGTLGRAFNRMTERLETQTTALITANQQLGSRRAFIEAVLESVTAGIISLDEKGDIKLVNSQAQSLLSKSIDDLLDVNIGKAAPQFAELIQDGVENSIIEFASEADIRTLAVKIVGGPTGHVITFEDITQQLLDQRRAAWSDVARRIAHEIKNPLTPIQLAAERLQRRFGSHIKDDGAIFDNLTNTIVRQVGDLRNIVDEFSSFARMPKPVFREENLDDILKQALFMQGVAYPTMNFNFVPDDQPIALVCDRRQLGQALTNIIKNAAEAIQQKAESSADFQISNGEIELSARMENQMVVVELIDNGIGLPIERDRIVEPYMTTRASGTGLGLAIVKKIVEEHFGEMKFDDAPDGGTKVTIRFSPSKLARLSHGGTASSNGEQSGSGGSHGQIEEIEK</sequence>
<feature type="region of interest" description="Disordered" evidence="14">
    <location>
        <begin position="735"/>
        <end position="763"/>
    </location>
</feature>
<keyword evidence="13 15" id="KW-0472">Membrane</keyword>
<gene>
    <name evidence="19" type="ORF">HUO14_08270</name>
</gene>
<evidence type="ECO:0000256" key="6">
    <source>
        <dbReference type="ARBA" id="ARBA00022679"/>
    </source>
</evidence>
<keyword evidence="7 15" id="KW-0812">Transmembrane</keyword>
<name>A0ABX2N2H6_9SPHN</name>
<proteinExistence type="predicted"/>
<dbReference type="Pfam" id="PF02518">
    <property type="entry name" value="HATPase_c"/>
    <property type="match status" value="1"/>
</dbReference>
<feature type="transmembrane region" description="Helical" evidence="15">
    <location>
        <begin position="32"/>
        <end position="51"/>
    </location>
</feature>
<dbReference type="PROSITE" id="PS50112">
    <property type="entry name" value="PAS"/>
    <property type="match status" value="1"/>
</dbReference>
<dbReference type="InterPro" id="IPR035965">
    <property type="entry name" value="PAS-like_dom_sf"/>
</dbReference>
<dbReference type="InterPro" id="IPR036890">
    <property type="entry name" value="HATPase_C_sf"/>
</dbReference>
<dbReference type="EC" id="2.7.13.3" evidence="3"/>
<comment type="subcellular location">
    <subcellularLocation>
        <location evidence="2">Cell membrane</location>
        <topology evidence="2">Multi-pass membrane protein</topology>
    </subcellularLocation>
</comment>
<dbReference type="Pfam" id="PF19312">
    <property type="entry name" value="NtrY_N"/>
    <property type="match status" value="1"/>
</dbReference>
<keyword evidence="9" id="KW-0418">Kinase</keyword>
<dbReference type="Pfam" id="PF00512">
    <property type="entry name" value="HisKA"/>
    <property type="match status" value="1"/>
</dbReference>
<dbReference type="PIRSF" id="PIRSF037532">
    <property type="entry name" value="STHK_NtrY"/>
    <property type="match status" value="1"/>
</dbReference>
<dbReference type="CDD" id="cd06225">
    <property type="entry name" value="HAMP"/>
    <property type="match status" value="1"/>
</dbReference>
<feature type="domain" description="HAMP" evidence="18">
    <location>
        <begin position="333"/>
        <end position="386"/>
    </location>
</feature>
<evidence type="ECO:0000256" key="8">
    <source>
        <dbReference type="ARBA" id="ARBA00022741"/>
    </source>
</evidence>
<keyword evidence="10" id="KW-0067">ATP-binding</keyword>
<evidence type="ECO:0000256" key="13">
    <source>
        <dbReference type="ARBA" id="ARBA00023136"/>
    </source>
</evidence>
<dbReference type="Proteomes" id="UP000652427">
    <property type="component" value="Unassembled WGS sequence"/>
</dbReference>
<dbReference type="EMBL" id="JABWMH010000002">
    <property type="protein sequence ID" value="NVD27895.1"/>
    <property type="molecule type" value="Genomic_DNA"/>
</dbReference>
<evidence type="ECO:0000256" key="12">
    <source>
        <dbReference type="ARBA" id="ARBA00023012"/>
    </source>
</evidence>
<evidence type="ECO:0000256" key="3">
    <source>
        <dbReference type="ARBA" id="ARBA00012438"/>
    </source>
</evidence>
<dbReference type="InterPro" id="IPR005467">
    <property type="entry name" value="His_kinase_dom"/>
</dbReference>
<dbReference type="Gene3D" id="3.30.450.20">
    <property type="entry name" value="PAS domain"/>
    <property type="match status" value="1"/>
</dbReference>
<dbReference type="InterPro" id="IPR004358">
    <property type="entry name" value="Sig_transdc_His_kin-like_C"/>
</dbReference>
<keyword evidence="6" id="KW-0808">Transferase</keyword>
<protein>
    <recommendedName>
        <fullName evidence="3">histidine kinase</fullName>
        <ecNumber evidence="3">2.7.13.3</ecNumber>
    </recommendedName>
</protein>
<keyword evidence="8" id="KW-0547">Nucleotide-binding</keyword>
<dbReference type="InterPro" id="IPR017232">
    <property type="entry name" value="NtrY"/>
</dbReference>
<evidence type="ECO:0000259" key="16">
    <source>
        <dbReference type="PROSITE" id="PS50109"/>
    </source>
</evidence>
<evidence type="ECO:0000256" key="1">
    <source>
        <dbReference type="ARBA" id="ARBA00000085"/>
    </source>
</evidence>
<evidence type="ECO:0000256" key="10">
    <source>
        <dbReference type="ARBA" id="ARBA00022840"/>
    </source>
</evidence>
<evidence type="ECO:0000256" key="7">
    <source>
        <dbReference type="ARBA" id="ARBA00022692"/>
    </source>
</evidence>
<keyword evidence="4" id="KW-1003">Cell membrane</keyword>
<evidence type="ECO:0000256" key="4">
    <source>
        <dbReference type="ARBA" id="ARBA00022475"/>
    </source>
</evidence>
<dbReference type="SUPFAM" id="SSF47384">
    <property type="entry name" value="Homodimeric domain of signal transducing histidine kinase"/>
    <property type="match status" value="1"/>
</dbReference>
<evidence type="ECO:0000259" key="17">
    <source>
        <dbReference type="PROSITE" id="PS50112"/>
    </source>
</evidence>
<dbReference type="PROSITE" id="PS50885">
    <property type="entry name" value="HAMP"/>
    <property type="match status" value="1"/>
</dbReference>
<keyword evidence="12" id="KW-0902">Two-component regulatory system</keyword>
<dbReference type="InterPro" id="IPR003661">
    <property type="entry name" value="HisK_dim/P_dom"/>
</dbReference>
<organism evidence="19 20">
    <name type="scientific">Parasphingorhabdus flavimaris</name>
    <dbReference type="NCBI Taxonomy" id="266812"/>
    <lineage>
        <taxon>Bacteria</taxon>
        <taxon>Pseudomonadati</taxon>
        <taxon>Pseudomonadota</taxon>
        <taxon>Alphaproteobacteria</taxon>
        <taxon>Sphingomonadales</taxon>
        <taxon>Sphingomonadaceae</taxon>
        <taxon>Parasphingorhabdus</taxon>
    </lineage>
</organism>
<dbReference type="InterPro" id="IPR045671">
    <property type="entry name" value="NtrY-like_N"/>
</dbReference>
<dbReference type="SMART" id="SM00304">
    <property type="entry name" value="HAMP"/>
    <property type="match status" value="1"/>
</dbReference>
<dbReference type="PROSITE" id="PS50109">
    <property type="entry name" value="HIS_KIN"/>
    <property type="match status" value="1"/>
</dbReference>
<evidence type="ECO:0000259" key="18">
    <source>
        <dbReference type="PROSITE" id="PS50885"/>
    </source>
</evidence>
<feature type="domain" description="Histidine kinase" evidence="16">
    <location>
        <begin position="512"/>
        <end position="732"/>
    </location>
</feature>
<evidence type="ECO:0000256" key="2">
    <source>
        <dbReference type="ARBA" id="ARBA00004651"/>
    </source>
</evidence>
<dbReference type="InterPro" id="IPR003594">
    <property type="entry name" value="HATPase_dom"/>
</dbReference>
<feature type="transmembrane region" description="Helical" evidence="15">
    <location>
        <begin position="106"/>
        <end position="131"/>
    </location>
</feature>
<dbReference type="RefSeq" id="WP_176279371.1">
    <property type="nucleotide sequence ID" value="NZ_JABWMH010000002.1"/>
</dbReference>
<dbReference type="InterPro" id="IPR050980">
    <property type="entry name" value="2C_sensor_his_kinase"/>
</dbReference>
<evidence type="ECO:0000256" key="14">
    <source>
        <dbReference type="SAM" id="MobiDB-lite"/>
    </source>
</evidence>
<evidence type="ECO:0000256" key="5">
    <source>
        <dbReference type="ARBA" id="ARBA00022553"/>
    </source>
</evidence>
<dbReference type="SUPFAM" id="SSF55874">
    <property type="entry name" value="ATPase domain of HSP90 chaperone/DNA topoisomerase II/histidine kinase"/>
    <property type="match status" value="1"/>
</dbReference>
<dbReference type="Gene3D" id="6.10.340.10">
    <property type="match status" value="1"/>
</dbReference>
<comment type="catalytic activity">
    <reaction evidence="1">
        <text>ATP + protein L-histidine = ADP + protein N-phospho-L-histidine.</text>
        <dbReference type="EC" id="2.7.13.3"/>
    </reaction>
</comment>
<dbReference type="Pfam" id="PF00672">
    <property type="entry name" value="HAMP"/>
    <property type="match status" value="1"/>
</dbReference>
<dbReference type="SMART" id="SM00091">
    <property type="entry name" value="PAS"/>
    <property type="match status" value="1"/>
</dbReference>
<dbReference type="SMART" id="SM00387">
    <property type="entry name" value="HATPase_c"/>
    <property type="match status" value="1"/>
</dbReference>
<dbReference type="SMART" id="SM00388">
    <property type="entry name" value="HisKA"/>
    <property type="match status" value="1"/>
</dbReference>
<comment type="caution">
    <text evidence="19">The sequence shown here is derived from an EMBL/GenBank/DDBJ whole genome shotgun (WGS) entry which is preliminary data.</text>
</comment>
<dbReference type="InterPro" id="IPR000014">
    <property type="entry name" value="PAS"/>
</dbReference>
<evidence type="ECO:0000313" key="20">
    <source>
        <dbReference type="Proteomes" id="UP000652427"/>
    </source>
</evidence>
<evidence type="ECO:0000256" key="9">
    <source>
        <dbReference type="ARBA" id="ARBA00022777"/>
    </source>
</evidence>
<dbReference type="SUPFAM" id="SSF158472">
    <property type="entry name" value="HAMP domain-like"/>
    <property type="match status" value="1"/>
</dbReference>
<accession>A0ABX2N2H6</accession>
<feature type="transmembrane region" description="Helical" evidence="15">
    <location>
        <begin position="63"/>
        <end position="85"/>
    </location>
</feature>
<feature type="transmembrane region" description="Helical" evidence="15">
    <location>
        <begin position="311"/>
        <end position="332"/>
    </location>
</feature>
<evidence type="ECO:0000313" key="19">
    <source>
        <dbReference type="EMBL" id="NVD27895.1"/>
    </source>
</evidence>